<dbReference type="InterPro" id="IPR036388">
    <property type="entry name" value="WH-like_DNA-bd_sf"/>
</dbReference>
<dbReference type="InterPro" id="IPR036390">
    <property type="entry name" value="WH_DNA-bd_sf"/>
</dbReference>
<dbReference type="Gene3D" id="1.10.10.10">
    <property type="entry name" value="Winged helix-like DNA-binding domain superfamily/Winged helix DNA-binding domain"/>
    <property type="match status" value="1"/>
</dbReference>
<dbReference type="OrthoDB" id="5506299at2"/>
<dbReference type="GO" id="GO:0003700">
    <property type="term" value="F:DNA-binding transcription factor activity"/>
    <property type="evidence" value="ECO:0007669"/>
    <property type="project" value="InterPro"/>
</dbReference>
<evidence type="ECO:0000313" key="4">
    <source>
        <dbReference type="Proteomes" id="UP000245590"/>
    </source>
</evidence>
<dbReference type="PROSITE" id="PS50995">
    <property type="entry name" value="HTH_MARR_2"/>
    <property type="match status" value="1"/>
</dbReference>
<dbReference type="GO" id="GO:0006950">
    <property type="term" value="P:response to stress"/>
    <property type="evidence" value="ECO:0007669"/>
    <property type="project" value="TreeGrafter"/>
</dbReference>
<feature type="region of interest" description="Disordered" evidence="1">
    <location>
        <begin position="1"/>
        <end position="33"/>
    </location>
</feature>
<evidence type="ECO:0000313" key="3">
    <source>
        <dbReference type="EMBL" id="PWH06659.1"/>
    </source>
</evidence>
<dbReference type="InterPro" id="IPR000835">
    <property type="entry name" value="HTH_MarR-typ"/>
</dbReference>
<name>A0A2U2RLA8_9MICO</name>
<gene>
    <name evidence="3" type="ORF">DEO23_06885</name>
</gene>
<dbReference type="PANTHER" id="PTHR33164:SF43">
    <property type="entry name" value="HTH-TYPE TRANSCRIPTIONAL REPRESSOR YETL"/>
    <property type="match status" value="1"/>
</dbReference>
<dbReference type="SUPFAM" id="SSF46785">
    <property type="entry name" value="Winged helix' DNA-binding domain"/>
    <property type="match status" value="1"/>
</dbReference>
<evidence type="ECO:0000256" key="1">
    <source>
        <dbReference type="SAM" id="MobiDB-lite"/>
    </source>
</evidence>
<protein>
    <submittedName>
        <fullName evidence="3">MarR family transcriptional regulator</fullName>
    </submittedName>
</protein>
<evidence type="ECO:0000259" key="2">
    <source>
        <dbReference type="PROSITE" id="PS50995"/>
    </source>
</evidence>
<organism evidence="3 4">
    <name type="scientific">Brachybacterium endophyticum</name>
    <dbReference type="NCBI Taxonomy" id="2182385"/>
    <lineage>
        <taxon>Bacteria</taxon>
        <taxon>Bacillati</taxon>
        <taxon>Actinomycetota</taxon>
        <taxon>Actinomycetes</taxon>
        <taxon>Micrococcales</taxon>
        <taxon>Dermabacteraceae</taxon>
        <taxon>Brachybacterium</taxon>
    </lineage>
</organism>
<keyword evidence="4" id="KW-1185">Reference proteome</keyword>
<proteinExistence type="predicted"/>
<dbReference type="SMART" id="SM00347">
    <property type="entry name" value="HTH_MARR"/>
    <property type="match status" value="1"/>
</dbReference>
<dbReference type="AlphaFoldDB" id="A0A2U2RLA8"/>
<comment type="caution">
    <text evidence="3">The sequence shown here is derived from an EMBL/GenBank/DDBJ whole genome shotgun (WGS) entry which is preliminary data.</text>
</comment>
<dbReference type="InterPro" id="IPR039422">
    <property type="entry name" value="MarR/SlyA-like"/>
</dbReference>
<reference evidence="3 4" key="1">
    <citation type="submission" date="2018-05" db="EMBL/GenBank/DDBJ databases">
        <title>Brachybacterium sp. M1HQ-2T, whole genome shotgun sequence.</title>
        <authorList>
            <person name="Tuo L."/>
        </authorList>
    </citation>
    <scope>NUCLEOTIDE SEQUENCE [LARGE SCALE GENOMIC DNA]</scope>
    <source>
        <strain evidence="3 4">M1HQ-2</strain>
    </source>
</reference>
<accession>A0A2U2RLA8</accession>
<dbReference type="RefSeq" id="WP_109275254.1">
    <property type="nucleotide sequence ID" value="NZ_QFKX01000002.1"/>
</dbReference>
<dbReference type="Proteomes" id="UP000245590">
    <property type="component" value="Unassembled WGS sequence"/>
</dbReference>
<dbReference type="EMBL" id="QFKX01000002">
    <property type="protein sequence ID" value="PWH06659.1"/>
    <property type="molecule type" value="Genomic_DNA"/>
</dbReference>
<feature type="domain" description="HTH marR-type" evidence="2">
    <location>
        <begin position="41"/>
        <end position="173"/>
    </location>
</feature>
<dbReference type="PANTHER" id="PTHR33164">
    <property type="entry name" value="TRANSCRIPTIONAL REGULATOR, MARR FAMILY"/>
    <property type="match status" value="1"/>
</dbReference>
<sequence length="181" mass="19576">MSRIDPEPSSGGRPDASGSAQGEGTTAADADARLGGEDPLMFDLADGIVGIARLIQVSDIEDTSVAPLNGTEIIVLRWVHRHPGTTSGQTARATGLHRSNMSTALRGLVTKGLVERESDPEDSRRVHLRLTAKAEEHGRIIRLHWARVLRERIPDLDAEDRAALERTIGLLTAWEEGPGPR</sequence>
<dbReference type="Pfam" id="PF12802">
    <property type="entry name" value="MarR_2"/>
    <property type="match status" value="1"/>
</dbReference>